<dbReference type="Proteomes" id="UP000593765">
    <property type="component" value="Chromosome"/>
</dbReference>
<reference evidence="1 2" key="1">
    <citation type="submission" date="2020-10" db="EMBL/GenBank/DDBJ databases">
        <title>Wide distribution of Phycisphaera-like planctomycetes from WD2101 soil group in peatlands and genome analysis of the first cultivated representative.</title>
        <authorList>
            <person name="Dedysh S.N."/>
            <person name="Beletsky A.V."/>
            <person name="Ivanova A."/>
            <person name="Kulichevskaya I.S."/>
            <person name="Suzina N.E."/>
            <person name="Philippov D.A."/>
            <person name="Rakitin A.L."/>
            <person name="Mardanov A.V."/>
            <person name="Ravin N.V."/>
        </authorList>
    </citation>
    <scope>NUCLEOTIDE SEQUENCE [LARGE SCALE GENOMIC DNA]</scope>
    <source>
        <strain evidence="1 2">M1803</strain>
    </source>
</reference>
<accession>A0A7M2WPA3</accession>
<dbReference type="AlphaFoldDB" id="A0A7M2WPA3"/>
<sequence>MRRCFGCTDFSSEGFAVLSRAAAKSASARLRNMGVLRVSNDWRRRLNVCGGCPLHSVVNGVAHCGKPLLTQIRRRPEQGCGCPVEAKARRPGEHCPVTASHAPSSSDGACDCKWCTAQR</sequence>
<protein>
    <submittedName>
        <fullName evidence="1">Uncharacterized protein</fullName>
    </submittedName>
</protein>
<proteinExistence type="predicted"/>
<dbReference type="EMBL" id="CP063458">
    <property type="protein sequence ID" value="QOV87296.1"/>
    <property type="molecule type" value="Genomic_DNA"/>
</dbReference>
<dbReference type="RefSeq" id="WP_206290193.1">
    <property type="nucleotide sequence ID" value="NZ_CP063458.1"/>
</dbReference>
<evidence type="ECO:0000313" key="2">
    <source>
        <dbReference type="Proteomes" id="UP000593765"/>
    </source>
</evidence>
<dbReference type="KEGG" id="hbs:IPV69_13440"/>
<evidence type="ECO:0000313" key="1">
    <source>
        <dbReference type="EMBL" id="QOV87296.1"/>
    </source>
</evidence>
<name>A0A7M2WPA3_9BACT</name>
<organism evidence="1 2">
    <name type="scientific">Humisphaera borealis</name>
    <dbReference type="NCBI Taxonomy" id="2807512"/>
    <lineage>
        <taxon>Bacteria</taxon>
        <taxon>Pseudomonadati</taxon>
        <taxon>Planctomycetota</taxon>
        <taxon>Phycisphaerae</taxon>
        <taxon>Tepidisphaerales</taxon>
        <taxon>Tepidisphaeraceae</taxon>
        <taxon>Humisphaera</taxon>
    </lineage>
</organism>
<keyword evidence="2" id="KW-1185">Reference proteome</keyword>
<gene>
    <name evidence="1" type="ORF">IPV69_13440</name>
</gene>